<dbReference type="PANTHER" id="PTHR10165">
    <property type="entry name" value="LIPID PHOSPHATE PHOSPHATASE"/>
    <property type="match status" value="1"/>
</dbReference>
<evidence type="ECO:0000256" key="2">
    <source>
        <dbReference type="ARBA" id="ARBA00008816"/>
    </source>
</evidence>
<keyword evidence="5" id="KW-0472">Membrane</keyword>
<feature type="compositionally biased region" description="Polar residues" evidence="6">
    <location>
        <begin position="283"/>
        <end position="292"/>
    </location>
</feature>
<feature type="domain" description="Phosphatidic acid phosphatase type 2/haloperoxidase" evidence="7">
    <location>
        <begin position="1"/>
        <end position="130"/>
    </location>
</feature>
<feature type="non-terminal residue" evidence="8">
    <location>
        <position position="1"/>
    </location>
</feature>
<evidence type="ECO:0000256" key="1">
    <source>
        <dbReference type="ARBA" id="ARBA00004141"/>
    </source>
</evidence>
<reference evidence="8 9" key="1">
    <citation type="submission" date="2023-08" db="EMBL/GenBank/DDBJ databases">
        <title>Black Yeasts Isolated from many extreme environments.</title>
        <authorList>
            <person name="Coleine C."/>
            <person name="Stajich J.E."/>
            <person name="Selbmann L."/>
        </authorList>
    </citation>
    <scope>NUCLEOTIDE SEQUENCE [LARGE SCALE GENOMIC DNA]</scope>
    <source>
        <strain evidence="8 9">CCFEE 536</strain>
    </source>
</reference>
<feature type="compositionally biased region" description="Basic and acidic residues" evidence="6">
    <location>
        <begin position="317"/>
        <end position="330"/>
    </location>
</feature>
<evidence type="ECO:0000313" key="9">
    <source>
        <dbReference type="Proteomes" id="UP001357485"/>
    </source>
</evidence>
<gene>
    <name evidence="8" type="ORF">LTR16_000883</name>
</gene>
<feature type="region of interest" description="Disordered" evidence="6">
    <location>
        <begin position="158"/>
        <end position="200"/>
    </location>
</feature>
<dbReference type="SUPFAM" id="SSF48317">
    <property type="entry name" value="Acid phosphatase/Vanadium-dependent haloperoxidase"/>
    <property type="match status" value="1"/>
</dbReference>
<dbReference type="InterPro" id="IPR043216">
    <property type="entry name" value="PAP-like"/>
</dbReference>
<dbReference type="Gene3D" id="1.20.144.10">
    <property type="entry name" value="Phosphatidic acid phosphatase type 2/haloperoxidase"/>
    <property type="match status" value="1"/>
</dbReference>
<evidence type="ECO:0000256" key="6">
    <source>
        <dbReference type="SAM" id="MobiDB-lite"/>
    </source>
</evidence>
<feature type="region of interest" description="Disordered" evidence="6">
    <location>
        <begin position="229"/>
        <end position="330"/>
    </location>
</feature>
<dbReference type="CDD" id="cd03390">
    <property type="entry name" value="PAP2_containing_1_like"/>
    <property type="match status" value="1"/>
</dbReference>
<feature type="compositionally biased region" description="Basic and acidic residues" evidence="6">
    <location>
        <begin position="164"/>
        <end position="174"/>
    </location>
</feature>
<dbReference type="PANTHER" id="PTHR10165:SF158">
    <property type="entry name" value="PAP2 DOMAIN PROTEIN (AFU_ORTHOLOGUE AFUA_4G08970)"/>
    <property type="match status" value="1"/>
</dbReference>
<organism evidence="8 9">
    <name type="scientific">Cryomyces antarcticus</name>
    <dbReference type="NCBI Taxonomy" id="329879"/>
    <lineage>
        <taxon>Eukaryota</taxon>
        <taxon>Fungi</taxon>
        <taxon>Dikarya</taxon>
        <taxon>Ascomycota</taxon>
        <taxon>Pezizomycotina</taxon>
        <taxon>Dothideomycetes</taxon>
        <taxon>Dothideomycetes incertae sedis</taxon>
        <taxon>Cryomyces</taxon>
    </lineage>
</organism>
<dbReference type="Proteomes" id="UP001357485">
    <property type="component" value="Unassembled WGS sequence"/>
</dbReference>
<keyword evidence="4" id="KW-1133">Transmembrane helix</keyword>
<evidence type="ECO:0000256" key="4">
    <source>
        <dbReference type="ARBA" id="ARBA00022989"/>
    </source>
</evidence>
<dbReference type="InterPro" id="IPR036938">
    <property type="entry name" value="PAP2/HPO_sf"/>
</dbReference>
<keyword evidence="3" id="KW-0812">Transmembrane</keyword>
<keyword evidence="9" id="KW-1185">Reference proteome</keyword>
<dbReference type="Pfam" id="PF01569">
    <property type="entry name" value="PAP2"/>
    <property type="match status" value="1"/>
</dbReference>
<dbReference type="SMART" id="SM00014">
    <property type="entry name" value="acidPPc"/>
    <property type="match status" value="1"/>
</dbReference>
<dbReference type="InterPro" id="IPR000326">
    <property type="entry name" value="PAP2/HPO"/>
</dbReference>
<proteinExistence type="inferred from homology"/>
<comment type="similarity">
    <text evidence="2">Belongs to the PA-phosphatase related phosphoesterase family.</text>
</comment>
<feature type="compositionally biased region" description="Polar residues" evidence="6">
    <location>
        <begin position="185"/>
        <end position="200"/>
    </location>
</feature>
<dbReference type="EMBL" id="JAVRRA010016445">
    <property type="protein sequence ID" value="KAK5201954.1"/>
    <property type="molecule type" value="Genomic_DNA"/>
</dbReference>
<comment type="caution">
    <text evidence="8">The sequence shown here is derived from an EMBL/GenBank/DDBJ whole genome shotgun (WGS) entry which is preliminary data.</text>
</comment>
<accession>A0ABR0LS69</accession>
<evidence type="ECO:0000313" key="8">
    <source>
        <dbReference type="EMBL" id="KAK5201954.1"/>
    </source>
</evidence>
<sequence length="330" mass="35130">ALKNEIGKPRPDLISRCRPRAGSADPPVFGLSSHSICTQTDNAILKDGFRSFPSGHSSTSFAGLFYLSIYLAAKLHVLDSRGEVWKTLVVLIPTLGAALVAGSRIMDARHHPFDVVSGSLLGILVAWGSYRQYFPPVTEPWRKGRAYPIRSWGREPLPPADAVRAADEGVEPLRRKPLSTDEEQPSSSGYTGPGVSTTDPNVFRAQVSASQRRRQDDRGVFSAAAAAAAAGPAPLSSTNPFPSYTLSDPQGHGQGTYGPSAHPAAYDPVAFANDTGYHPQPPQQLASVQAYGTQRDVVSPVGSPPAAPAHAAQQAQGERRGVDLVESYSR</sequence>
<comment type="subcellular location">
    <subcellularLocation>
        <location evidence="1">Membrane</location>
        <topology evidence="1">Multi-pass membrane protein</topology>
    </subcellularLocation>
</comment>
<evidence type="ECO:0000256" key="5">
    <source>
        <dbReference type="ARBA" id="ARBA00023136"/>
    </source>
</evidence>
<name>A0ABR0LS69_9PEZI</name>
<evidence type="ECO:0000259" key="7">
    <source>
        <dbReference type="SMART" id="SM00014"/>
    </source>
</evidence>
<feature type="compositionally biased region" description="Polar residues" evidence="6">
    <location>
        <begin position="235"/>
        <end position="248"/>
    </location>
</feature>
<protein>
    <recommendedName>
        <fullName evidence="7">Phosphatidic acid phosphatase type 2/haloperoxidase domain-containing protein</fullName>
    </recommendedName>
</protein>
<evidence type="ECO:0000256" key="3">
    <source>
        <dbReference type="ARBA" id="ARBA00022692"/>
    </source>
</evidence>